<dbReference type="EMBL" id="JBDPZC010000001">
    <property type="protein sequence ID" value="MEO3711292.1"/>
    <property type="molecule type" value="Genomic_DNA"/>
</dbReference>
<sequence>MAFQLASFCLGADSYRQPVEVGDVISNPAGSGQDPERLKAEVNDARARLLRECATVDTGAWMEGFRKLPMPRLDRTRIDMEGGVAVSRPQAHFQAMTQVLSMPEAYPVPFSLWLENDLRPLLAREFQASARQAYWVQDALIKTFLKDPGMEIWVRSQRCAIAYACDSNATMSAEELQRAQALAQLIEQRIRRQQWAQLRQ</sequence>
<accession>A0ABV0G8A6</accession>
<protein>
    <submittedName>
        <fullName evidence="1">Uncharacterized protein</fullName>
    </submittedName>
</protein>
<evidence type="ECO:0000313" key="2">
    <source>
        <dbReference type="Proteomes" id="UP001462640"/>
    </source>
</evidence>
<gene>
    <name evidence="1" type="ORF">ABDJ40_00770</name>
</gene>
<organism evidence="1 2">
    <name type="scientific">Roseateles flavus</name>
    <dbReference type="NCBI Taxonomy" id="3149041"/>
    <lineage>
        <taxon>Bacteria</taxon>
        <taxon>Pseudomonadati</taxon>
        <taxon>Pseudomonadota</taxon>
        <taxon>Betaproteobacteria</taxon>
        <taxon>Burkholderiales</taxon>
        <taxon>Sphaerotilaceae</taxon>
        <taxon>Roseateles</taxon>
    </lineage>
</organism>
<comment type="caution">
    <text evidence="1">The sequence shown here is derived from an EMBL/GenBank/DDBJ whole genome shotgun (WGS) entry which is preliminary data.</text>
</comment>
<keyword evidence="2" id="KW-1185">Reference proteome</keyword>
<reference evidence="1 2" key="1">
    <citation type="submission" date="2024-05" db="EMBL/GenBank/DDBJ databases">
        <title>Roseateles sp. 2.12 16S ribosomal RNA gene Genome sequencing and assembly.</title>
        <authorList>
            <person name="Woo H."/>
        </authorList>
    </citation>
    <scope>NUCLEOTIDE SEQUENCE [LARGE SCALE GENOMIC DNA]</scope>
    <source>
        <strain evidence="1 2">2.12</strain>
    </source>
</reference>
<name>A0ABV0G8A6_9BURK</name>
<proteinExistence type="predicted"/>
<dbReference type="Proteomes" id="UP001462640">
    <property type="component" value="Unassembled WGS sequence"/>
</dbReference>
<dbReference type="RefSeq" id="WP_347604788.1">
    <property type="nucleotide sequence ID" value="NZ_JBDPZC010000001.1"/>
</dbReference>
<evidence type="ECO:0000313" key="1">
    <source>
        <dbReference type="EMBL" id="MEO3711292.1"/>
    </source>
</evidence>